<dbReference type="CDD" id="cd00158">
    <property type="entry name" value="RHOD"/>
    <property type="match status" value="1"/>
</dbReference>
<feature type="domain" description="Rhodanese" evidence="2">
    <location>
        <begin position="50"/>
        <end position="140"/>
    </location>
</feature>
<dbReference type="InterPro" id="IPR036873">
    <property type="entry name" value="Rhodanese-like_dom_sf"/>
</dbReference>
<keyword evidence="4" id="KW-1185">Reference proteome</keyword>
<dbReference type="Proteomes" id="UP001589813">
    <property type="component" value="Unassembled WGS sequence"/>
</dbReference>
<sequence>MQQYVEFAGNHPIVVVIWVGLLLAIIVSYVQSFFSKIKFVSPTELTLQVNREDALVLDIRSNDDFKRGHITGARNIPLAQLSSQISGLEKSKDAPIIVVCQAGMSAQGAAKQLSAAGFSRVSVLGGGMGKWAEASLPVVKK</sequence>
<gene>
    <name evidence="3" type="ORF">ACFFJP_12760</name>
</gene>
<accession>A0ABV6BE61</accession>
<evidence type="ECO:0000313" key="4">
    <source>
        <dbReference type="Proteomes" id="UP001589813"/>
    </source>
</evidence>
<dbReference type="PANTHER" id="PTHR43031">
    <property type="entry name" value="FAD-DEPENDENT OXIDOREDUCTASE"/>
    <property type="match status" value="1"/>
</dbReference>
<keyword evidence="1" id="KW-0812">Transmembrane</keyword>
<name>A0ABV6BE61_9GAMM</name>
<feature type="transmembrane region" description="Helical" evidence="1">
    <location>
        <begin position="12"/>
        <end position="30"/>
    </location>
</feature>
<reference evidence="3 4" key="1">
    <citation type="submission" date="2024-09" db="EMBL/GenBank/DDBJ databases">
        <authorList>
            <person name="Sun Q."/>
            <person name="Mori K."/>
        </authorList>
    </citation>
    <scope>NUCLEOTIDE SEQUENCE [LARGE SCALE GENOMIC DNA]</scope>
    <source>
        <strain evidence="3 4">KCTC 23315</strain>
    </source>
</reference>
<keyword evidence="1" id="KW-0472">Membrane</keyword>
<dbReference type="Pfam" id="PF00581">
    <property type="entry name" value="Rhodanese"/>
    <property type="match status" value="1"/>
</dbReference>
<evidence type="ECO:0000259" key="2">
    <source>
        <dbReference type="PROSITE" id="PS50206"/>
    </source>
</evidence>
<keyword evidence="1" id="KW-1133">Transmembrane helix</keyword>
<dbReference type="EMBL" id="JBHLXP010000003">
    <property type="protein sequence ID" value="MFC0049159.1"/>
    <property type="molecule type" value="Genomic_DNA"/>
</dbReference>
<dbReference type="PANTHER" id="PTHR43031:SF18">
    <property type="entry name" value="RHODANESE-RELATED SULFURTRANSFERASES"/>
    <property type="match status" value="1"/>
</dbReference>
<proteinExistence type="predicted"/>
<organism evidence="3 4">
    <name type="scientific">Rheinheimera tilapiae</name>
    <dbReference type="NCBI Taxonomy" id="875043"/>
    <lineage>
        <taxon>Bacteria</taxon>
        <taxon>Pseudomonadati</taxon>
        <taxon>Pseudomonadota</taxon>
        <taxon>Gammaproteobacteria</taxon>
        <taxon>Chromatiales</taxon>
        <taxon>Chromatiaceae</taxon>
        <taxon>Rheinheimera</taxon>
    </lineage>
</organism>
<dbReference type="Gene3D" id="3.40.250.10">
    <property type="entry name" value="Rhodanese-like domain"/>
    <property type="match status" value="1"/>
</dbReference>
<dbReference type="PROSITE" id="PS50206">
    <property type="entry name" value="RHODANESE_3"/>
    <property type="match status" value="1"/>
</dbReference>
<evidence type="ECO:0000313" key="3">
    <source>
        <dbReference type="EMBL" id="MFC0049159.1"/>
    </source>
</evidence>
<dbReference type="InterPro" id="IPR050229">
    <property type="entry name" value="GlpE_sulfurtransferase"/>
</dbReference>
<evidence type="ECO:0000256" key="1">
    <source>
        <dbReference type="SAM" id="Phobius"/>
    </source>
</evidence>
<protein>
    <submittedName>
        <fullName evidence="3">Rhodanese-like domain-containing protein</fullName>
    </submittedName>
</protein>
<dbReference type="RefSeq" id="WP_377244494.1">
    <property type="nucleotide sequence ID" value="NZ_JBHLXP010000003.1"/>
</dbReference>
<dbReference type="InterPro" id="IPR001763">
    <property type="entry name" value="Rhodanese-like_dom"/>
</dbReference>
<dbReference type="SUPFAM" id="SSF52821">
    <property type="entry name" value="Rhodanese/Cell cycle control phosphatase"/>
    <property type="match status" value="1"/>
</dbReference>
<dbReference type="SMART" id="SM00450">
    <property type="entry name" value="RHOD"/>
    <property type="match status" value="1"/>
</dbReference>
<comment type="caution">
    <text evidence="3">The sequence shown here is derived from an EMBL/GenBank/DDBJ whole genome shotgun (WGS) entry which is preliminary data.</text>
</comment>